<dbReference type="Proteomes" id="UP000823636">
    <property type="component" value="Unassembled WGS sequence"/>
</dbReference>
<dbReference type="GO" id="GO:0000105">
    <property type="term" value="P:L-histidine biosynthetic process"/>
    <property type="evidence" value="ECO:0007669"/>
    <property type="project" value="UniProtKB-UniRule"/>
</dbReference>
<dbReference type="GO" id="GO:0005737">
    <property type="term" value="C:cytoplasm"/>
    <property type="evidence" value="ECO:0007669"/>
    <property type="project" value="TreeGrafter"/>
</dbReference>
<dbReference type="AlphaFoldDB" id="A0A9D9E653"/>
<evidence type="ECO:0000256" key="1">
    <source>
        <dbReference type="ARBA" id="ARBA00004970"/>
    </source>
</evidence>
<comment type="similarity">
    <text evidence="2 8">Belongs to the PHP hydrolase family. HisK subfamily.</text>
</comment>
<dbReference type="Pfam" id="PF02811">
    <property type="entry name" value="PHP"/>
    <property type="match status" value="1"/>
</dbReference>
<dbReference type="SUPFAM" id="SSF89550">
    <property type="entry name" value="PHP domain-like"/>
    <property type="match status" value="1"/>
</dbReference>
<evidence type="ECO:0000256" key="4">
    <source>
        <dbReference type="ARBA" id="ARBA00022605"/>
    </source>
</evidence>
<evidence type="ECO:0000256" key="2">
    <source>
        <dbReference type="ARBA" id="ARBA00009152"/>
    </source>
</evidence>
<dbReference type="EC" id="3.1.3.15" evidence="3 8"/>
<dbReference type="EMBL" id="JADIMW010000084">
    <property type="protein sequence ID" value="MBO8438871.1"/>
    <property type="molecule type" value="Genomic_DNA"/>
</dbReference>
<keyword evidence="5 8" id="KW-0378">Hydrolase</keyword>
<evidence type="ECO:0000313" key="10">
    <source>
        <dbReference type="EMBL" id="MBO8438871.1"/>
    </source>
</evidence>
<name>A0A9D9E653_9BACT</name>
<evidence type="ECO:0000256" key="3">
    <source>
        <dbReference type="ARBA" id="ARBA00013085"/>
    </source>
</evidence>
<evidence type="ECO:0000256" key="5">
    <source>
        <dbReference type="ARBA" id="ARBA00022801"/>
    </source>
</evidence>
<comment type="caution">
    <text evidence="10">The sequence shown here is derived from an EMBL/GenBank/DDBJ whole genome shotgun (WGS) entry which is preliminary data.</text>
</comment>
<gene>
    <name evidence="10" type="ORF">IAC54_08275</name>
</gene>
<comment type="pathway">
    <text evidence="1 8">Amino-acid biosynthesis; L-histidine biosynthesis; L-histidine from 5-phospho-alpha-D-ribose 1-diphosphate: step 8/9.</text>
</comment>
<accession>A0A9D9E653</accession>
<proteinExistence type="inferred from homology"/>
<dbReference type="InterPro" id="IPR004013">
    <property type="entry name" value="PHP_dom"/>
</dbReference>
<evidence type="ECO:0000256" key="7">
    <source>
        <dbReference type="ARBA" id="ARBA00049158"/>
    </source>
</evidence>
<dbReference type="PANTHER" id="PTHR21039:SF0">
    <property type="entry name" value="HISTIDINOL-PHOSPHATASE"/>
    <property type="match status" value="1"/>
</dbReference>
<evidence type="ECO:0000313" key="11">
    <source>
        <dbReference type="Proteomes" id="UP000823636"/>
    </source>
</evidence>
<reference evidence="10" key="1">
    <citation type="submission" date="2020-10" db="EMBL/GenBank/DDBJ databases">
        <authorList>
            <person name="Gilroy R."/>
        </authorList>
    </citation>
    <scope>NUCLEOTIDE SEQUENCE</scope>
    <source>
        <strain evidence="10">G3-4614</strain>
    </source>
</reference>
<keyword evidence="4 8" id="KW-0028">Amino-acid biosynthesis</keyword>
<comment type="catalytic activity">
    <reaction evidence="7 8">
        <text>L-histidinol phosphate + H2O = L-histidinol + phosphate</text>
        <dbReference type="Rhea" id="RHEA:14465"/>
        <dbReference type="ChEBI" id="CHEBI:15377"/>
        <dbReference type="ChEBI" id="CHEBI:43474"/>
        <dbReference type="ChEBI" id="CHEBI:57699"/>
        <dbReference type="ChEBI" id="CHEBI:57980"/>
        <dbReference type="EC" id="3.1.3.15"/>
    </reaction>
</comment>
<protein>
    <recommendedName>
        <fullName evidence="3 8">Histidinol-phosphatase</fullName>
        <shortName evidence="8">HolPase</shortName>
        <ecNumber evidence="3 8">3.1.3.15</ecNumber>
    </recommendedName>
</protein>
<feature type="domain" description="PHP" evidence="9">
    <location>
        <begin position="13"/>
        <end position="214"/>
    </location>
</feature>
<keyword evidence="6 8" id="KW-0368">Histidine biosynthesis</keyword>
<dbReference type="CDD" id="cd12110">
    <property type="entry name" value="PHP_HisPPase_Hisj_like"/>
    <property type="match status" value="1"/>
</dbReference>
<dbReference type="GO" id="GO:0004401">
    <property type="term" value="F:histidinol-phosphatase activity"/>
    <property type="evidence" value="ECO:0007669"/>
    <property type="project" value="UniProtKB-UniRule"/>
</dbReference>
<organism evidence="10 11">
    <name type="scientific">Candidatus Caccoplasma merdipullorum</name>
    <dbReference type="NCBI Taxonomy" id="2840718"/>
    <lineage>
        <taxon>Bacteria</taxon>
        <taxon>Pseudomonadati</taxon>
        <taxon>Bacteroidota</taxon>
        <taxon>Bacteroidia</taxon>
        <taxon>Bacteroidales</taxon>
        <taxon>Bacteroidaceae</taxon>
        <taxon>Bacteroidaceae incertae sedis</taxon>
        <taxon>Candidatus Caccoplasma</taxon>
    </lineage>
</organism>
<dbReference type="Gene3D" id="3.20.20.140">
    <property type="entry name" value="Metal-dependent hydrolases"/>
    <property type="match status" value="1"/>
</dbReference>
<dbReference type="InterPro" id="IPR016195">
    <property type="entry name" value="Pol/histidinol_Pase-like"/>
</dbReference>
<evidence type="ECO:0000259" key="9">
    <source>
        <dbReference type="Pfam" id="PF02811"/>
    </source>
</evidence>
<dbReference type="NCBIfam" id="TIGR01856">
    <property type="entry name" value="hisJ_fam"/>
    <property type="match status" value="1"/>
</dbReference>
<evidence type="ECO:0000256" key="6">
    <source>
        <dbReference type="ARBA" id="ARBA00023102"/>
    </source>
</evidence>
<reference evidence="10" key="2">
    <citation type="journal article" date="2021" name="PeerJ">
        <title>Extensive microbial diversity within the chicken gut microbiome revealed by metagenomics and culture.</title>
        <authorList>
            <person name="Gilroy R."/>
            <person name="Ravi A."/>
            <person name="Getino M."/>
            <person name="Pursley I."/>
            <person name="Horton D.L."/>
            <person name="Alikhan N.F."/>
            <person name="Baker D."/>
            <person name="Gharbi K."/>
            <person name="Hall N."/>
            <person name="Watson M."/>
            <person name="Adriaenssens E.M."/>
            <person name="Foster-Nyarko E."/>
            <person name="Jarju S."/>
            <person name="Secka A."/>
            <person name="Antonio M."/>
            <person name="Oren A."/>
            <person name="Chaudhuri R.R."/>
            <person name="La Ragione R."/>
            <person name="Hildebrand F."/>
            <person name="Pallen M.J."/>
        </authorList>
    </citation>
    <scope>NUCLEOTIDE SEQUENCE</scope>
    <source>
        <strain evidence="10">G3-4614</strain>
    </source>
</reference>
<sequence>METPAENHRLTNYHSHTPYCDGRCDMEEFVATAVWLGFASYGISPHSPLPLPSGCNMKRERVADFIEEMERLKRKYGRRIELYTGMEIDFIGDEWGPSNDFFASLPLDYRIGAVHFLRCDDGGFAEIDCSATTFKEIADNRFGGNIRRLVERYFAAMLDMIERGGFDFAAHPDKISMNASAYSPGITEEKWYSELLHAYFERIAATGTMLEVNTKAYSRTGFLFPNRKWFAELKRLGIELTVNSDAHIPALMTCGFDDTKRFLREAGYDHVMQLKGGVWRENPL</sequence>
<dbReference type="PANTHER" id="PTHR21039">
    <property type="entry name" value="HISTIDINOL PHOSPHATASE-RELATED"/>
    <property type="match status" value="1"/>
</dbReference>
<evidence type="ECO:0000256" key="8">
    <source>
        <dbReference type="RuleBase" id="RU366003"/>
    </source>
</evidence>
<dbReference type="InterPro" id="IPR010140">
    <property type="entry name" value="Histidinol_P_phosphatase_HisJ"/>
</dbReference>